<sequence>MPFGLTNAPTFVVVFIDDILVYSKTETKHDEHFKKIMQILREKKLYYSRFVEGFFLNASPLAKLLRKNVMFKWTKDQQAIFEKLKAALTQALFLNQEKSMWRTTMRPKLALDFKQHECSYLTHDLELVAMSNLRQQMWIELLKDYVCVIEYHPRKANVMVDALIRK</sequence>
<dbReference type="Gene3D" id="3.30.70.270">
    <property type="match status" value="2"/>
</dbReference>
<dbReference type="AlphaFoldDB" id="A0A5B6UXV9"/>
<gene>
    <name evidence="1" type="ORF">EPI10_027675</name>
</gene>
<dbReference type="OrthoDB" id="415724at2759"/>
<protein>
    <submittedName>
        <fullName evidence="1">RNA-directed DNA polymerase (Reverse transcriptase)</fullName>
    </submittedName>
</protein>
<name>A0A5B6UXV9_9ROSI</name>
<keyword evidence="1" id="KW-0808">Transferase</keyword>
<evidence type="ECO:0000313" key="1">
    <source>
        <dbReference type="EMBL" id="KAA3461072.1"/>
    </source>
</evidence>
<dbReference type="PANTHER" id="PTHR24559:SF447">
    <property type="entry name" value="RNA-DIRECTED DNA POLYMERASE HOMOLOG"/>
    <property type="match status" value="1"/>
</dbReference>
<keyword evidence="1" id="KW-0548">Nucleotidyltransferase</keyword>
<evidence type="ECO:0000313" key="2">
    <source>
        <dbReference type="Proteomes" id="UP000325315"/>
    </source>
</evidence>
<dbReference type="EMBL" id="SMMG02000009">
    <property type="protein sequence ID" value="KAA3461072.1"/>
    <property type="molecule type" value="Genomic_DNA"/>
</dbReference>
<proteinExistence type="predicted"/>
<reference evidence="2" key="1">
    <citation type="journal article" date="2019" name="Plant Biotechnol. J.">
        <title>Genome sequencing of the Australian wild diploid species Gossypium australe highlights disease resistance and delayed gland morphogenesis.</title>
        <authorList>
            <person name="Cai Y."/>
            <person name="Cai X."/>
            <person name="Wang Q."/>
            <person name="Wang P."/>
            <person name="Zhang Y."/>
            <person name="Cai C."/>
            <person name="Xu Y."/>
            <person name="Wang K."/>
            <person name="Zhou Z."/>
            <person name="Wang C."/>
            <person name="Geng S."/>
            <person name="Li B."/>
            <person name="Dong Q."/>
            <person name="Hou Y."/>
            <person name="Wang H."/>
            <person name="Ai P."/>
            <person name="Liu Z."/>
            <person name="Yi F."/>
            <person name="Sun M."/>
            <person name="An G."/>
            <person name="Cheng J."/>
            <person name="Zhang Y."/>
            <person name="Shi Q."/>
            <person name="Xie Y."/>
            <person name="Shi X."/>
            <person name="Chang Y."/>
            <person name="Huang F."/>
            <person name="Chen Y."/>
            <person name="Hong S."/>
            <person name="Mi L."/>
            <person name="Sun Q."/>
            <person name="Zhang L."/>
            <person name="Zhou B."/>
            <person name="Peng R."/>
            <person name="Zhang X."/>
            <person name="Liu F."/>
        </authorList>
    </citation>
    <scope>NUCLEOTIDE SEQUENCE [LARGE SCALE GENOMIC DNA]</scope>
    <source>
        <strain evidence="2">cv. PA1801</strain>
    </source>
</reference>
<accession>A0A5B6UXV9</accession>
<dbReference type="InterPro" id="IPR043502">
    <property type="entry name" value="DNA/RNA_pol_sf"/>
</dbReference>
<keyword evidence="1" id="KW-0695">RNA-directed DNA polymerase</keyword>
<dbReference type="InterPro" id="IPR053134">
    <property type="entry name" value="RNA-dir_DNA_polymerase"/>
</dbReference>
<dbReference type="Proteomes" id="UP000325315">
    <property type="component" value="Unassembled WGS sequence"/>
</dbReference>
<dbReference type="PANTHER" id="PTHR24559">
    <property type="entry name" value="TRANSPOSON TY3-I GAG-POL POLYPROTEIN"/>
    <property type="match status" value="1"/>
</dbReference>
<dbReference type="GO" id="GO:0003964">
    <property type="term" value="F:RNA-directed DNA polymerase activity"/>
    <property type="evidence" value="ECO:0007669"/>
    <property type="project" value="UniProtKB-KW"/>
</dbReference>
<organism evidence="1 2">
    <name type="scientific">Gossypium australe</name>
    <dbReference type="NCBI Taxonomy" id="47621"/>
    <lineage>
        <taxon>Eukaryota</taxon>
        <taxon>Viridiplantae</taxon>
        <taxon>Streptophyta</taxon>
        <taxon>Embryophyta</taxon>
        <taxon>Tracheophyta</taxon>
        <taxon>Spermatophyta</taxon>
        <taxon>Magnoliopsida</taxon>
        <taxon>eudicotyledons</taxon>
        <taxon>Gunneridae</taxon>
        <taxon>Pentapetalae</taxon>
        <taxon>rosids</taxon>
        <taxon>malvids</taxon>
        <taxon>Malvales</taxon>
        <taxon>Malvaceae</taxon>
        <taxon>Malvoideae</taxon>
        <taxon>Gossypium</taxon>
    </lineage>
</organism>
<dbReference type="SUPFAM" id="SSF56672">
    <property type="entry name" value="DNA/RNA polymerases"/>
    <property type="match status" value="1"/>
</dbReference>
<dbReference type="InterPro" id="IPR043128">
    <property type="entry name" value="Rev_trsase/Diguanyl_cyclase"/>
</dbReference>
<comment type="caution">
    <text evidence="1">The sequence shown here is derived from an EMBL/GenBank/DDBJ whole genome shotgun (WGS) entry which is preliminary data.</text>
</comment>
<keyword evidence="2" id="KW-1185">Reference proteome</keyword>